<name>A0A7G1HYN9_9BACT</name>
<keyword evidence="2" id="KW-1185">Reference proteome</keyword>
<dbReference type="RefSeq" id="WP_021931295.1">
    <property type="nucleotide sequence ID" value="NZ_AP023322.1"/>
</dbReference>
<evidence type="ECO:0008006" key="3">
    <source>
        <dbReference type="Google" id="ProtNLM"/>
    </source>
</evidence>
<protein>
    <recommendedName>
        <fullName evidence="3">Aspartate kinase</fullName>
    </recommendedName>
</protein>
<dbReference type="Proteomes" id="UP000594042">
    <property type="component" value="Chromosome"/>
</dbReference>
<sequence length="163" mass="18724">MNLKKRVCNNVKKTMSIVSKENLVTLKITSDYSLPSYCFLSETMAILSHYKIKIEFVEVSAFSVLILIERKDCIEQMIIELSRFSMAEFSTGWVSFRFTDYLCHKEGKTVSPVALALGEKIPLRVISFTENNQVLIVVRKEDKFMARNVIEENLLMPESPCVN</sequence>
<proteinExistence type="predicted"/>
<dbReference type="KEGG" id="copr:Cop2CBH44_09900"/>
<evidence type="ECO:0000313" key="2">
    <source>
        <dbReference type="Proteomes" id="UP000594042"/>
    </source>
</evidence>
<evidence type="ECO:0000313" key="1">
    <source>
        <dbReference type="EMBL" id="BCI62637.1"/>
    </source>
</evidence>
<dbReference type="EMBL" id="AP023322">
    <property type="protein sequence ID" value="BCI62637.1"/>
    <property type="molecule type" value="Genomic_DNA"/>
</dbReference>
<accession>A0A7G1HYN9</accession>
<reference evidence="2" key="1">
    <citation type="submission" date="2020-07" db="EMBL/GenBank/DDBJ databases">
        <title>Complete genome sequencing of Coprobacter sp. strain 2CBH44.</title>
        <authorList>
            <person name="Sakamoto M."/>
            <person name="Murakami T."/>
            <person name="Mori H."/>
        </authorList>
    </citation>
    <scope>NUCLEOTIDE SEQUENCE [LARGE SCALE GENOMIC DNA]</scope>
    <source>
        <strain evidence="2">2CBH44</strain>
    </source>
</reference>
<dbReference type="AlphaFoldDB" id="A0A7G1HYN9"/>
<dbReference type="Gene3D" id="3.30.70.260">
    <property type="match status" value="2"/>
</dbReference>
<gene>
    <name evidence="1" type="ORF">Cop2CBH44_09900</name>
</gene>
<organism evidence="1 2">
    <name type="scientific">Coprobacter secundus subsp. similis</name>
    <dbReference type="NCBI Taxonomy" id="2751153"/>
    <lineage>
        <taxon>Bacteria</taxon>
        <taxon>Pseudomonadati</taxon>
        <taxon>Bacteroidota</taxon>
        <taxon>Bacteroidia</taxon>
        <taxon>Bacteroidales</taxon>
        <taxon>Barnesiellaceae</taxon>
        <taxon>Coprobacter</taxon>
    </lineage>
</organism>